<dbReference type="PROSITE" id="PS50145">
    <property type="entry name" value="ZF_TRAF"/>
    <property type="match status" value="1"/>
</dbReference>
<dbReference type="EMBL" id="CAJNOI010000439">
    <property type="protein sequence ID" value="CAF1279223.1"/>
    <property type="molecule type" value="Genomic_DNA"/>
</dbReference>
<accession>A0A815C1I2</accession>
<dbReference type="InterPro" id="IPR001293">
    <property type="entry name" value="Znf_TRAF"/>
</dbReference>
<dbReference type="Pfam" id="PF00097">
    <property type="entry name" value="zf-C3HC4"/>
    <property type="match status" value="1"/>
</dbReference>
<dbReference type="GO" id="GO:0008270">
    <property type="term" value="F:zinc ion binding"/>
    <property type="evidence" value="ECO:0007669"/>
    <property type="project" value="UniProtKB-KW"/>
</dbReference>
<sequence>MSNIPYEYVDESLIDENYKCIICKEPLINPTVTPCDHTYCQKCIEHWLNEGYSACPSCRHILSMNDLKPVSTRLILNILDRLIVKCSECGQNGIQRGNFNDHLTKLCPKGTIFCSAFDIKCPWSGPREQLDNHLTTCNYEKLRSVLTHLVNKNRQLEEQIHTLTNQVQTLQSIVQSPTRHLITFDKLFEIEKRTDSGILSELYEGLIWNNVWYMHEQWVRTNHALSGWKNAYTNGHICVAFNGKGSSMSICSRRKEIDTFSLVSFEATAAWLDNLHINIIGRRLKQELYSKTIVLQFDNSQIFYFDWKNMDELQFIPVSGKEHPGIPYTDKYFAITWILLG</sequence>
<evidence type="ECO:0008006" key="12">
    <source>
        <dbReference type="Google" id="ProtNLM"/>
    </source>
</evidence>
<feature type="coiled-coil region" evidence="5">
    <location>
        <begin position="139"/>
        <end position="173"/>
    </location>
</feature>
<dbReference type="InterPro" id="IPR001841">
    <property type="entry name" value="Znf_RING"/>
</dbReference>
<keyword evidence="1 4" id="KW-0479">Metal-binding</keyword>
<evidence type="ECO:0000313" key="9">
    <source>
        <dbReference type="EMBL" id="CAF1562559.1"/>
    </source>
</evidence>
<dbReference type="Proteomes" id="UP000663832">
    <property type="component" value="Unassembled WGS sequence"/>
</dbReference>
<dbReference type="PANTHER" id="PTHR10131:SF94">
    <property type="entry name" value="TNF RECEPTOR-ASSOCIATED FACTOR 4"/>
    <property type="match status" value="1"/>
</dbReference>
<dbReference type="Proteomes" id="UP000663877">
    <property type="component" value="Unassembled WGS sequence"/>
</dbReference>
<gene>
    <name evidence="8" type="ORF">BJG266_LOCUS31106</name>
    <name evidence="9" type="ORF">QVE165_LOCUS48037</name>
</gene>
<keyword evidence="3 4" id="KW-0862">Zinc</keyword>
<dbReference type="SMART" id="SM00184">
    <property type="entry name" value="RING"/>
    <property type="match status" value="1"/>
</dbReference>
<dbReference type="InterPro" id="IPR017907">
    <property type="entry name" value="Znf_RING_CS"/>
</dbReference>
<protein>
    <recommendedName>
        <fullName evidence="12">RING-type domain-containing protein</fullName>
    </recommendedName>
</protein>
<evidence type="ECO:0000256" key="5">
    <source>
        <dbReference type="SAM" id="Coils"/>
    </source>
</evidence>
<name>A0A815C1I2_9BILA</name>
<feature type="domain" description="TRAF-type" evidence="7">
    <location>
        <begin position="84"/>
        <end position="130"/>
    </location>
</feature>
<dbReference type="PANTHER" id="PTHR10131">
    <property type="entry name" value="TNF RECEPTOR ASSOCIATED FACTOR"/>
    <property type="match status" value="1"/>
</dbReference>
<evidence type="ECO:0000313" key="8">
    <source>
        <dbReference type="EMBL" id="CAF1279223.1"/>
    </source>
</evidence>
<keyword evidence="2 4" id="KW-0863">Zinc-finger</keyword>
<comment type="caution">
    <text evidence="8">The sequence shown here is derived from an EMBL/GenBank/DDBJ whole genome shotgun (WGS) entry which is preliminary data.</text>
</comment>
<evidence type="ECO:0000256" key="4">
    <source>
        <dbReference type="PROSITE-ProRule" id="PRU00207"/>
    </source>
</evidence>
<dbReference type="EMBL" id="CAJNOM010000789">
    <property type="protein sequence ID" value="CAF1562559.1"/>
    <property type="molecule type" value="Genomic_DNA"/>
</dbReference>
<dbReference type="InterPro" id="IPR018957">
    <property type="entry name" value="Znf_C3HC4_RING-type"/>
</dbReference>
<feature type="zinc finger region" description="TRAF-type" evidence="4">
    <location>
        <begin position="84"/>
        <end position="130"/>
    </location>
</feature>
<evidence type="ECO:0000256" key="1">
    <source>
        <dbReference type="ARBA" id="ARBA00022723"/>
    </source>
</evidence>
<feature type="domain" description="RING-type" evidence="6">
    <location>
        <begin position="20"/>
        <end position="59"/>
    </location>
</feature>
<evidence type="ECO:0000256" key="3">
    <source>
        <dbReference type="ARBA" id="ARBA00022833"/>
    </source>
</evidence>
<organism evidence="8 11">
    <name type="scientific">Adineta steineri</name>
    <dbReference type="NCBI Taxonomy" id="433720"/>
    <lineage>
        <taxon>Eukaryota</taxon>
        <taxon>Metazoa</taxon>
        <taxon>Spiralia</taxon>
        <taxon>Gnathifera</taxon>
        <taxon>Rotifera</taxon>
        <taxon>Eurotatoria</taxon>
        <taxon>Bdelloidea</taxon>
        <taxon>Adinetida</taxon>
        <taxon>Adinetidae</taxon>
        <taxon>Adineta</taxon>
    </lineage>
</organism>
<dbReference type="SUPFAM" id="SSF57850">
    <property type="entry name" value="RING/U-box"/>
    <property type="match status" value="1"/>
</dbReference>
<evidence type="ECO:0000259" key="6">
    <source>
        <dbReference type="PROSITE" id="PS50089"/>
    </source>
</evidence>
<dbReference type="SUPFAM" id="SSF49599">
    <property type="entry name" value="TRAF domain-like"/>
    <property type="match status" value="1"/>
</dbReference>
<keyword evidence="5" id="KW-0175">Coiled coil</keyword>
<dbReference type="PROSITE" id="PS00518">
    <property type="entry name" value="ZF_RING_1"/>
    <property type="match status" value="1"/>
</dbReference>
<dbReference type="CDD" id="cd16449">
    <property type="entry name" value="RING-HC"/>
    <property type="match status" value="1"/>
</dbReference>
<reference evidence="8" key="1">
    <citation type="submission" date="2021-02" db="EMBL/GenBank/DDBJ databases">
        <authorList>
            <person name="Nowell W R."/>
        </authorList>
    </citation>
    <scope>NUCLEOTIDE SEQUENCE</scope>
</reference>
<evidence type="ECO:0000313" key="10">
    <source>
        <dbReference type="Proteomes" id="UP000663832"/>
    </source>
</evidence>
<dbReference type="AlphaFoldDB" id="A0A815C1I2"/>
<evidence type="ECO:0000313" key="11">
    <source>
        <dbReference type="Proteomes" id="UP000663877"/>
    </source>
</evidence>
<dbReference type="InterPro" id="IPR013083">
    <property type="entry name" value="Znf_RING/FYVE/PHD"/>
</dbReference>
<dbReference type="Gene3D" id="3.30.40.10">
    <property type="entry name" value="Zinc/RING finger domain, C3HC4 (zinc finger)"/>
    <property type="match status" value="2"/>
</dbReference>
<evidence type="ECO:0000256" key="2">
    <source>
        <dbReference type="ARBA" id="ARBA00022771"/>
    </source>
</evidence>
<dbReference type="PROSITE" id="PS50089">
    <property type="entry name" value="ZF_RING_2"/>
    <property type="match status" value="1"/>
</dbReference>
<keyword evidence="10" id="KW-1185">Reference proteome</keyword>
<dbReference type="OrthoDB" id="654191at2759"/>
<proteinExistence type="predicted"/>
<evidence type="ECO:0000259" key="7">
    <source>
        <dbReference type="PROSITE" id="PS50145"/>
    </source>
</evidence>